<dbReference type="InterPro" id="IPR006630">
    <property type="entry name" value="La_HTH"/>
</dbReference>
<dbReference type="InterPro" id="IPR036390">
    <property type="entry name" value="WH_DNA-bd_sf"/>
</dbReference>
<dbReference type="GO" id="GO:0005829">
    <property type="term" value="C:cytosol"/>
    <property type="evidence" value="ECO:0007669"/>
    <property type="project" value="TreeGrafter"/>
</dbReference>
<keyword evidence="1" id="KW-0597">Phosphoprotein</keyword>
<dbReference type="Gene3D" id="3.30.70.330">
    <property type="match status" value="1"/>
</dbReference>
<dbReference type="SUPFAM" id="SSF54928">
    <property type="entry name" value="RNA-binding domain, RBD"/>
    <property type="match status" value="1"/>
</dbReference>
<dbReference type="PANTHER" id="PTHR22792">
    <property type="entry name" value="LUPUS LA PROTEIN-RELATED"/>
    <property type="match status" value="1"/>
</dbReference>
<keyword evidence="2 3" id="KW-0694">RNA-binding</keyword>
<dbReference type="Pfam" id="PF05383">
    <property type="entry name" value="La"/>
    <property type="match status" value="1"/>
</dbReference>
<dbReference type="EMBL" id="SNRW01006596">
    <property type="protein sequence ID" value="KAA6382781.1"/>
    <property type="molecule type" value="Genomic_DNA"/>
</dbReference>
<evidence type="ECO:0000259" key="4">
    <source>
        <dbReference type="PROSITE" id="PS50102"/>
    </source>
</evidence>
<feature type="domain" description="HTH La-type RNA-binding" evidence="5">
    <location>
        <begin position="6"/>
        <end position="95"/>
    </location>
</feature>
<evidence type="ECO:0000313" key="7">
    <source>
        <dbReference type="Proteomes" id="UP000324800"/>
    </source>
</evidence>
<dbReference type="InterPro" id="IPR058699">
    <property type="entry name" value="RRM_LARP4/4B"/>
</dbReference>
<evidence type="ECO:0000256" key="2">
    <source>
        <dbReference type="ARBA" id="ARBA00022884"/>
    </source>
</evidence>
<dbReference type="Proteomes" id="UP000324800">
    <property type="component" value="Unassembled WGS sequence"/>
</dbReference>
<reference evidence="6 7" key="1">
    <citation type="submission" date="2019-03" db="EMBL/GenBank/DDBJ databases">
        <title>Single cell metagenomics reveals metabolic interactions within the superorganism composed of flagellate Streblomastix strix and complex community of Bacteroidetes bacteria on its surface.</title>
        <authorList>
            <person name="Treitli S.C."/>
            <person name="Kolisko M."/>
            <person name="Husnik F."/>
            <person name="Keeling P."/>
            <person name="Hampl V."/>
        </authorList>
    </citation>
    <scope>NUCLEOTIDE SEQUENCE [LARGE SCALE GENOMIC DNA]</scope>
    <source>
        <strain evidence="6">ST1C</strain>
    </source>
</reference>
<accession>A0A5J4VJN9</accession>
<dbReference type="PROSITE" id="PS50102">
    <property type="entry name" value="RRM"/>
    <property type="match status" value="1"/>
</dbReference>
<organism evidence="6 7">
    <name type="scientific">Streblomastix strix</name>
    <dbReference type="NCBI Taxonomy" id="222440"/>
    <lineage>
        <taxon>Eukaryota</taxon>
        <taxon>Metamonada</taxon>
        <taxon>Preaxostyla</taxon>
        <taxon>Oxymonadida</taxon>
        <taxon>Streblomastigidae</taxon>
        <taxon>Streblomastix</taxon>
    </lineage>
</organism>
<dbReference type="GO" id="GO:0010494">
    <property type="term" value="C:cytoplasmic stress granule"/>
    <property type="evidence" value="ECO:0007669"/>
    <property type="project" value="TreeGrafter"/>
</dbReference>
<sequence>MSSNTVESEESIELRVCKQIEHYFSQSNLQHDTYLVSQMTLEGFVPISIVASFPQLAQLTTDIDVIIHAIQLSKKVVLSEDGSMIRPVIEKPQRRTIILRELPSSTPEEEIRSAFDMAAIDGTITDLHSDVADTWVISFSNEDEAVRALEHVRKQQIGGKPVAARLKTEYARSECDC</sequence>
<dbReference type="Gene3D" id="1.10.10.10">
    <property type="entry name" value="Winged helix-like DNA-binding domain superfamily/Winged helix DNA-binding domain"/>
    <property type="match status" value="1"/>
</dbReference>
<evidence type="ECO:0000256" key="1">
    <source>
        <dbReference type="ARBA" id="ARBA00022553"/>
    </source>
</evidence>
<feature type="domain" description="RRM" evidence="4">
    <location>
        <begin position="95"/>
        <end position="173"/>
    </location>
</feature>
<dbReference type="SMART" id="SM00715">
    <property type="entry name" value="LA"/>
    <property type="match status" value="1"/>
</dbReference>
<comment type="caution">
    <text evidence="6">The sequence shown here is derived from an EMBL/GenBank/DDBJ whole genome shotgun (WGS) entry which is preliminary data.</text>
</comment>
<dbReference type="InterPro" id="IPR036388">
    <property type="entry name" value="WH-like_DNA-bd_sf"/>
</dbReference>
<name>A0A5J4VJN9_9EUKA</name>
<protein>
    <submittedName>
        <fullName evidence="6">Putative la domain protein</fullName>
    </submittedName>
</protein>
<evidence type="ECO:0000259" key="5">
    <source>
        <dbReference type="PROSITE" id="PS50961"/>
    </source>
</evidence>
<dbReference type="InterPro" id="IPR000504">
    <property type="entry name" value="RRM_dom"/>
</dbReference>
<dbReference type="AlphaFoldDB" id="A0A5J4VJN9"/>
<dbReference type="PANTHER" id="PTHR22792:SF132">
    <property type="entry name" value="LA-RELATED PROTEIN 1"/>
    <property type="match status" value="1"/>
</dbReference>
<proteinExistence type="predicted"/>
<dbReference type="InterPro" id="IPR012677">
    <property type="entry name" value="Nucleotide-bd_a/b_plait_sf"/>
</dbReference>
<evidence type="ECO:0000313" key="6">
    <source>
        <dbReference type="EMBL" id="KAA6382781.1"/>
    </source>
</evidence>
<dbReference type="PROSITE" id="PS50961">
    <property type="entry name" value="HTH_LA"/>
    <property type="match status" value="1"/>
</dbReference>
<dbReference type="GO" id="GO:0003723">
    <property type="term" value="F:RNA binding"/>
    <property type="evidence" value="ECO:0007669"/>
    <property type="project" value="UniProtKB-UniRule"/>
</dbReference>
<dbReference type="OrthoDB" id="10046764at2759"/>
<dbReference type="SUPFAM" id="SSF46785">
    <property type="entry name" value="Winged helix' DNA-binding domain"/>
    <property type="match status" value="1"/>
</dbReference>
<gene>
    <name evidence="6" type="ORF">EZS28_021692</name>
</gene>
<dbReference type="Pfam" id="PF26088">
    <property type="entry name" value="RRM_LARP4"/>
    <property type="match status" value="1"/>
</dbReference>
<evidence type="ECO:0000256" key="3">
    <source>
        <dbReference type="PROSITE-ProRule" id="PRU00332"/>
    </source>
</evidence>
<dbReference type="CDD" id="cd07323">
    <property type="entry name" value="LAM"/>
    <property type="match status" value="1"/>
</dbReference>
<dbReference type="GO" id="GO:0045727">
    <property type="term" value="P:positive regulation of translation"/>
    <property type="evidence" value="ECO:0007669"/>
    <property type="project" value="TreeGrafter"/>
</dbReference>
<dbReference type="InterPro" id="IPR045180">
    <property type="entry name" value="La_dom_prot"/>
</dbReference>
<dbReference type="InterPro" id="IPR035979">
    <property type="entry name" value="RBD_domain_sf"/>
</dbReference>